<evidence type="ECO:0000256" key="6">
    <source>
        <dbReference type="SAM" id="Phobius"/>
    </source>
</evidence>
<proteinExistence type="inferred from homology"/>
<keyword evidence="4 6" id="KW-1133">Transmembrane helix</keyword>
<dbReference type="GO" id="GO:0015123">
    <property type="term" value="F:acetate transmembrane transporter activity"/>
    <property type="evidence" value="ECO:0007669"/>
    <property type="project" value="TreeGrafter"/>
</dbReference>
<feature type="transmembrane region" description="Helical" evidence="6">
    <location>
        <begin position="26"/>
        <end position="47"/>
    </location>
</feature>
<keyword evidence="5 6" id="KW-0472">Membrane</keyword>
<evidence type="ECO:0000256" key="3">
    <source>
        <dbReference type="ARBA" id="ARBA00022692"/>
    </source>
</evidence>
<evidence type="ECO:0000256" key="1">
    <source>
        <dbReference type="ARBA" id="ARBA00004141"/>
    </source>
</evidence>
<organism evidence="7 8">
    <name type="scientific">Trichoderma semiorbis</name>
    <dbReference type="NCBI Taxonomy" id="1491008"/>
    <lineage>
        <taxon>Eukaryota</taxon>
        <taxon>Fungi</taxon>
        <taxon>Dikarya</taxon>
        <taxon>Ascomycota</taxon>
        <taxon>Pezizomycotina</taxon>
        <taxon>Sordariomycetes</taxon>
        <taxon>Hypocreomycetidae</taxon>
        <taxon>Hypocreales</taxon>
        <taxon>Hypocreaceae</taxon>
        <taxon>Trichoderma</taxon>
    </lineage>
</organism>
<keyword evidence="3 6" id="KW-0812">Transmembrane</keyword>
<dbReference type="EMBL" id="JAIMJC010000004">
    <property type="protein sequence ID" value="KAH0526888.1"/>
    <property type="molecule type" value="Genomic_DNA"/>
</dbReference>
<sequence>MAITYTPFFAAISSYNADGSQEQSPAFLATFGFYAVCMTTLSFIFLICSLRTNAVYVTVFASGAIGFGLFSGAAWNIAGGNDTVGKHLIVVPVGDLSTMIKGMSDVERNIQQRTE</sequence>
<gene>
    <name evidence="7" type="ORF">TsFJ059_010158</name>
</gene>
<dbReference type="Proteomes" id="UP000826573">
    <property type="component" value="Unassembled WGS sequence"/>
</dbReference>
<reference evidence="7 8" key="1">
    <citation type="submission" date="2021-08" db="EMBL/GenBank/DDBJ databases">
        <title>The highly contiguous genome resource for Trichoderma semiorbis FJ059, a fungal antagonistic to plant pathogens.</title>
        <authorList>
            <person name="Liu T."/>
        </authorList>
    </citation>
    <scope>NUCLEOTIDE SEQUENCE [LARGE SCALE GENOMIC DNA]</scope>
    <source>
        <strain evidence="7 8">FJ059</strain>
    </source>
</reference>
<dbReference type="GO" id="GO:0005886">
    <property type="term" value="C:plasma membrane"/>
    <property type="evidence" value="ECO:0007669"/>
    <property type="project" value="TreeGrafter"/>
</dbReference>
<comment type="subcellular location">
    <subcellularLocation>
        <location evidence="1">Membrane</location>
        <topology evidence="1">Multi-pass membrane protein</topology>
    </subcellularLocation>
</comment>
<accession>A0A9P8HFI9</accession>
<keyword evidence="8" id="KW-1185">Reference proteome</keyword>
<evidence type="ECO:0000256" key="2">
    <source>
        <dbReference type="ARBA" id="ARBA00005587"/>
    </source>
</evidence>
<evidence type="ECO:0000313" key="7">
    <source>
        <dbReference type="EMBL" id="KAH0526888.1"/>
    </source>
</evidence>
<comment type="caution">
    <text evidence="7">The sequence shown here is derived from an EMBL/GenBank/DDBJ whole genome shotgun (WGS) entry which is preliminary data.</text>
</comment>
<protein>
    <submittedName>
        <fullName evidence="7">Uncharacterized protein</fullName>
    </submittedName>
</protein>
<comment type="similarity">
    <text evidence="2">Belongs to the acetate uptake transporter (AceTr) (TC 2.A.96) family.</text>
</comment>
<evidence type="ECO:0000256" key="5">
    <source>
        <dbReference type="ARBA" id="ARBA00023136"/>
    </source>
</evidence>
<dbReference type="InterPro" id="IPR000791">
    <property type="entry name" value="Gpr1/Fun34/SatP-like"/>
</dbReference>
<name>A0A9P8HFI9_9HYPO</name>
<evidence type="ECO:0000313" key="8">
    <source>
        <dbReference type="Proteomes" id="UP000826573"/>
    </source>
</evidence>
<dbReference type="PANTHER" id="PTHR31123:SF4">
    <property type="entry name" value="PROTEIN ALCS"/>
    <property type="match status" value="1"/>
</dbReference>
<dbReference type="AlphaFoldDB" id="A0A9P8HFI9"/>
<dbReference type="PANTHER" id="PTHR31123">
    <property type="entry name" value="ACCUMULATION OF DYADS PROTEIN 2-RELATED"/>
    <property type="match status" value="1"/>
</dbReference>
<feature type="transmembrane region" description="Helical" evidence="6">
    <location>
        <begin position="54"/>
        <end position="78"/>
    </location>
</feature>
<dbReference type="Pfam" id="PF01184">
    <property type="entry name" value="Gpr1_Fun34_YaaH"/>
    <property type="match status" value="1"/>
</dbReference>
<dbReference type="InterPro" id="IPR051633">
    <property type="entry name" value="AceTr"/>
</dbReference>
<evidence type="ECO:0000256" key="4">
    <source>
        <dbReference type="ARBA" id="ARBA00022989"/>
    </source>
</evidence>